<evidence type="ECO:0000313" key="3">
    <source>
        <dbReference type="Proteomes" id="UP001317822"/>
    </source>
</evidence>
<reference evidence="2 3" key="1">
    <citation type="journal article" date="2023" name="Int. J. Syst. Evol. Microbiol.">
        <title>Physiological and genomic analyses of cobalamin (vitamin B12)-auxotrophy of Lysobacter auxotrophicus sp. nov., a methionine-auxotrophic chitinolytic bacterium isolated from chitin-treated soil.</title>
        <authorList>
            <person name="Saito A."/>
            <person name="Dohra H."/>
            <person name="Hamada M."/>
            <person name="Moriuchi R."/>
            <person name="Kotsuchibashi Y."/>
            <person name="Mori K."/>
        </authorList>
    </citation>
    <scope>NUCLEOTIDE SEQUENCE [LARGE SCALE GENOMIC DNA]</scope>
    <source>
        <strain evidence="2 3">5-21a</strain>
    </source>
</reference>
<proteinExistence type="predicted"/>
<sequence length="85" mass="9097">MGSSKEPLFIGAWMMGGAVAFFFIAPLFYLFSVILLGLGLIVLAFEIEPDGAPWPNGSRTSKGLVVAGGACVLAMTWRLFSPLWS</sequence>
<keyword evidence="3" id="KW-1185">Reference proteome</keyword>
<protein>
    <submittedName>
        <fullName evidence="2">Uncharacterized protein</fullName>
    </submittedName>
</protein>
<dbReference type="Proteomes" id="UP001317822">
    <property type="component" value="Chromosome"/>
</dbReference>
<evidence type="ECO:0000256" key="1">
    <source>
        <dbReference type="SAM" id="Phobius"/>
    </source>
</evidence>
<feature type="transmembrane region" description="Helical" evidence="1">
    <location>
        <begin position="12"/>
        <end position="43"/>
    </location>
</feature>
<feature type="transmembrane region" description="Helical" evidence="1">
    <location>
        <begin position="63"/>
        <end position="80"/>
    </location>
</feature>
<dbReference type="RefSeq" id="WP_281781880.1">
    <property type="nucleotide sequence ID" value="NZ_AP027041.1"/>
</dbReference>
<organism evidence="2 3">
    <name type="scientific">Lysobacter auxotrophicus</name>
    <dbReference type="NCBI Taxonomy" id="2992573"/>
    <lineage>
        <taxon>Bacteria</taxon>
        <taxon>Pseudomonadati</taxon>
        <taxon>Pseudomonadota</taxon>
        <taxon>Gammaproteobacteria</taxon>
        <taxon>Lysobacterales</taxon>
        <taxon>Lysobacteraceae</taxon>
        <taxon>Lysobacter</taxon>
    </lineage>
</organism>
<keyword evidence="1" id="KW-1133">Transmembrane helix</keyword>
<dbReference type="EMBL" id="AP027041">
    <property type="protein sequence ID" value="BDU16496.1"/>
    <property type="molecule type" value="Genomic_DNA"/>
</dbReference>
<accession>A0ABM8DD90</accession>
<name>A0ABM8DD90_9GAMM</name>
<gene>
    <name evidence="2" type="ORF">LA521A_16970</name>
</gene>
<evidence type="ECO:0000313" key="2">
    <source>
        <dbReference type="EMBL" id="BDU16496.1"/>
    </source>
</evidence>
<keyword evidence="1" id="KW-0472">Membrane</keyword>
<keyword evidence="1" id="KW-0812">Transmembrane</keyword>